<protein>
    <submittedName>
        <fullName evidence="2">Uncharacterized protein</fullName>
    </submittedName>
</protein>
<gene>
    <name evidence="2" type="ORF">BP5553_04313</name>
</gene>
<dbReference type="RefSeq" id="XP_031872629.1">
    <property type="nucleotide sequence ID" value="XM_032012936.1"/>
</dbReference>
<feature type="compositionally biased region" description="Basic and acidic residues" evidence="1">
    <location>
        <begin position="376"/>
        <end position="387"/>
    </location>
</feature>
<dbReference type="AlphaFoldDB" id="A0A370TWS3"/>
<feature type="compositionally biased region" description="Pro residues" evidence="1">
    <location>
        <begin position="307"/>
        <end position="327"/>
    </location>
</feature>
<dbReference type="EMBL" id="NPIC01000002">
    <property type="protein sequence ID" value="RDL39973.1"/>
    <property type="molecule type" value="Genomic_DNA"/>
</dbReference>
<feature type="compositionally biased region" description="Polar residues" evidence="1">
    <location>
        <begin position="328"/>
        <end position="346"/>
    </location>
</feature>
<organism evidence="2 3">
    <name type="scientific">Venustampulla echinocandica</name>
    <dbReference type="NCBI Taxonomy" id="2656787"/>
    <lineage>
        <taxon>Eukaryota</taxon>
        <taxon>Fungi</taxon>
        <taxon>Dikarya</taxon>
        <taxon>Ascomycota</taxon>
        <taxon>Pezizomycotina</taxon>
        <taxon>Leotiomycetes</taxon>
        <taxon>Helotiales</taxon>
        <taxon>Pleuroascaceae</taxon>
        <taxon>Venustampulla</taxon>
    </lineage>
</organism>
<feature type="compositionally biased region" description="Basic and acidic residues" evidence="1">
    <location>
        <begin position="21"/>
        <end position="31"/>
    </location>
</feature>
<dbReference type="OrthoDB" id="5575144at2759"/>
<dbReference type="Proteomes" id="UP000254866">
    <property type="component" value="Unassembled WGS sequence"/>
</dbReference>
<evidence type="ECO:0000313" key="3">
    <source>
        <dbReference type="Proteomes" id="UP000254866"/>
    </source>
</evidence>
<accession>A0A370TWS3</accession>
<evidence type="ECO:0000256" key="1">
    <source>
        <dbReference type="SAM" id="MobiDB-lite"/>
    </source>
</evidence>
<feature type="region of interest" description="Disordered" evidence="1">
    <location>
        <begin position="1"/>
        <end position="41"/>
    </location>
</feature>
<proteinExistence type="predicted"/>
<comment type="caution">
    <text evidence="2">The sequence shown here is derived from an EMBL/GenBank/DDBJ whole genome shotgun (WGS) entry which is preliminary data.</text>
</comment>
<reference evidence="2 3" key="1">
    <citation type="journal article" date="2018" name="IMA Fungus">
        <title>IMA Genome-F 9: Draft genome sequence of Annulohypoxylon stygium, Aspergillus mulundensis, Berkeleyomyces basicola (syn. Thielaviopsis basicola), Ceratocystis smalleyi, two Cercospora beticola strains, Coleophoma cylindrospora, Fusarium fracticaudum, Phialophora cf. hyalina, and Morchella septimelata.</title>
        <authorList>
            <person name="Wingfield B.D."/>
            <person name="Bills G.F."/>
            <person name="Dong Y."/>
            <person name="Huang W."/>
            <person name="Nel W.J."/>
            <person name="Swalarsk-Parry B.S."/>
            <person name="Vaghefi N."/>
            <person name="Wilken P.M."/>
            <person name="An Z."/>
            <person name="de Beer Z.W."/>
            <person name="De Vos L."/>
            <person name="Chen L."/>
            <person name="Duong T.A."/>
            <person name="Gao Y."/>
            <person name="Hammerbacher A."/>
            <person name="Kikkert J.R."/>
            <person name="Li Y."/>
            <person name="Li H."/>
            <person name="Li K."/>
            <person name="Li Q."/>
            <person name="Liu X."/>
            <person name="Ma X."/>
            <person name="Naidoo K."/>
            <person name="Pethybridge S.J."/>
            <person name="Sun J."/>
            <person name="Steenkamp E.T."/>
            <person name="van der Nest M.A."/>
            <person name="van Wyk S."/>
            <person name="Wingfield M.J."/>
            <person name="Xiong C."/>
            <person name="Yue Q."/>
            <person name="Zhang X."/>
        </authorList>
    </citation>
    <scope>NUCLEOTIDE SEQUENCE [LARGE SCALE GENOMIC DNA]</scope>
    <source>
        <strain evidence="2 3">BP 5553</strain>
    </source>
</reference>
<sequence length="402" mass="45153">MANGKEDSCVDVQHKKRGRPRLRDEREERYEGMGSAYSHAPEAGMRRPLPLYSSTDAAMGTSFGDPLQRSGSYRILKSQGGQAAPRYMDPASSTDANLFGGPIVPAPLILPSQEPLCAYLTMEMQIAKVAQSFTEAVDFPVLVTKNLQDLVPGNDRERLVRLQRIFEDERRQREPNYLPPIYNFQEDRVIQSVGFGPDEIGHVRLDHLENLTFQSPDGQQRTLQGRFGLSKKDSTYFIVLVLHVPTARHPYPQTSLSPYLAYSREPYSREPQYGYQAPQQPYPQSQQPPSFMANPALADPRGDPMAYRPPGPPGPNIHPPASMPPFSQPQIRSDYAQNQNPYQTPRSELPMGQARQHDLQLPPIRDQRSEGPSAEPGRRRDDRRSRVDIGGLLETPRSAGGR</sequence>
<keyword evidence="3" id="KW-1185">Reference proteome</keyword>
<name>A0A370TWS3_9HELO</name>
<evidence type="ECO:0000313" key="2">
    <source>
        <dbReference type="EMBL" id="RDL39973.1"/>
    </source>
</evidence>
<dbReference type="GeneID" id="43597162"/>
<feature type="compositionally biased region" description="Low complexity" evidence="1">
    <location>
        <begin position="271"/>
        <end position="289"/>
    </location>
</feature>
<feature type="region of interest" description="Disordered" evidence="1">
    <location>
        <begin position="271"/>
        <end position="402"/>
    </location>
</feature>